<accession>A0AAD8I7L2</accession>
<dbReference type="Proteomes" id="UP001237642">
    <property type="component" value="Unassembled WGS sequence"/>
</dbReference>
<sequence>MGISASTQTRVTQTLRTSSEFNSVVNSVYQDSLALTQHAFPGIKPYQLLSASDQIHASLTLINYPLVLKWVPSPPTRSQVDQAFKSITSDKPQQDITLGEDEFRDFAVDLYGNAVVSSAGKAVMVRVPVGIAGIVGVGVAMGSGNRLVKAAVGVYALGAAVAFYFGF</sequence>
<dbReference type="AlphaFoldDB" id="A0AAD8I7L2"/>
<keyword evidence="1" id="KW-1133">Transmembrane helix</keyword>
<reference evidence="2" key="2">
    <citation type="submission" date="2023-05" db="EMBL/GenBank/DDBJ databases">
        <authorList>
            <person name="Schelkunov M.I."/>
        </authorList>
    </citation>
    <scope>NUCLEOTIDE SEQUENCE</scope>
    <source>
        <strain evidence="2">Hsosn_3</strain>
        <tissue evidence="2">Leaf</tissue>
    </source>
</reference>
<dbReference type="PANTHER" id="PTHR36743">
    <property type="entry name" value="OS04G0495300 PROTEIN"/>
    <property type="match status" value="1"/>
</dbReference>
<comment type="caution">
    <text evidence="2">The sequence shown here is derived from an EMBL/GenBank/DDBJ whole genome shotgun (WGS) entry which is preliminary data.</text>
</comment>
<evidence type="ECO:0000313" key="3">
    <source>
        <dbReference type="Proteomes" id="UP001237642"/>
    </source>
</evidence>
<feature type="transmembrane region" description="Helical" evidence="1">
    <location>
        <begin position="147"/>
        <end position="166"/>
    </location>
</feature>
<name>A0AAD8I7L2_9APIA</name>
<gene>
    <name evidence="2" type="ORF">POM88_026107</name>
</gene>
<protein>
    <submittedName>
        <fullName evidence="2">Uncharacterized protein</fullName>
    </submittedName>
</protein>
<keyword evidence="3" id="KW-1185">Reference proteome</keyword>
<proteinExistence type="predicted"/>
<evidence type="ECO:0000256" key="1">
    <source>
        <dbReference type="SAM" id="Phobius"/>
    </source>
</evidence>
<dbReference type="EMBL" id="JAUIZM010000006">
    <property type="protein sequence ID" value="KAK1379363.1"/>
    <property type="molecule type" value="Genomic_DNA"/>
</dbReference>
<reference evidence="2" key="1">
    <citation type="submission" date="2023-02" db="EMBL/GenBank/DDBJ databases">
        <title>Genome of toxic invasive species Heracleum sosnowskyi carries increased number of genes despite the absence of recent whole-genome duplications.</title>
        <authorList>
            <person name="Schelkunov M."/>
            <person name="Shtratnikova V."/>
            <person name="Makarenko M."/>
            <person name="Klepikova A."/>
            <person name="Omelchenko D."/>
            <person name="Novikova G."/>
            <person name="Obukhova E."/>
            <person name="Bogdanov V."/>
            <person name="Penin A."/>
            <person name="Logacheva M."/>
        </authorList>
    </citation>
    <scope>NUCLEOTIDE SEQUENCE</scope>
    <source>
        <strain evidence="2">Hsosn_3</strain>
        <tissue evidence="2">Leaf</tissue>
    </source>
</reference>
<feature type="transmembrane region" description="Helical" evidence="1">
    <location>
        <begin position="123"/>
        <end position="141"/>
    </location>
</feature>
<keyword evidence="1" id="KW-0812">Transmembrane</keyword>
<dbReference type="PANTHER" id="PTHR36743:SF1">
    <property type="entry name" value="OS04G0495300 PROTEIN"/>
    <property type="match status" value="1"/>
</dbReference>
<organism evidence="2 3">
    <name type="scientific">Heracleum sosnowskyi</name>
    <dbReference type="NCBI Taxonomy" id="360622"/>
    <lineage>
        <taxon>Eukaryota</taxon>
        <taxon>Viridiplantae</taxon>
        <taxon>Streptophyta</taxon>
        <taxon>Embryophyta</taxon>
        <taxon>Tracheophyta</taxon>
        <taxon>Spermatophyta</taxon>
        <taxon>Magnoliopsida</taxon>
        <taxon>eudicotyledons</taxon>
        <taxon>Gunneridae</taxon>
        <taxon>Pentapetalae</taxon>
        <taxon>asterids</taxon>
        <taxon>campanulids</taxon>
        <taxon>Apiales</taxon>
        <taxon>Apiaceae</taxon>
        <taxon>Apioideae</taxon>
        <taxon>apioid superclade</taxon>
        <taxon>Tordylieae</taxon>
        <taxon>Tordyliinae</taxon>
        <taxon>Heracleum</taxon>
    </lineage>
</organism>
<keyword evidence="1" id="KW-0472">Membrane</keyword>
<evidence type="ECO:0000313" key="2">
    <source>
        <dbReference type="EMBL" id="KAK1379363.1"/>
    </source>
</evidence>